<evidence type="ECO:0000256" key="4">
    <source>
        <dbReference type="ARBA" id="ARBA00022833"/>
    </source>
</evidence>
<gene>
    <name evidence="7" type="ORF">MFLAVUS_001573</name>
</gene>
<evidence type="ECO:0000256" key="3">
    <source>
        <dbReference type="ARBA" id="ARBA00022771"/>
    </source>
</evidence>
<dbReference type="SMART" id="SM00356">
    <property type="entry name" value="ZnF_C3H1"/>
    <property type="match status" value="2"/>
</dbReference>
<organism evidence="7 8">
    <name type="scientific">Mucor flavus</name>
    <dbReference type="NCBI Taxonomy" id="439312"/>
    <lineage>
        <taxon>Eukaryota</taxon>
        <taxon>Fungi</taxon>
        <taxon>Fungi incertae sedis</taxon>
        <taxon>Mucoromycota</taxon>
        <taxon>Mucoromycotina</taxon>
        <taxon>Mucoromycetes</taxon>
        <taxon>Mucorales</taxon>
        <taxon>Mucorineae</taxon>
        <taxon>Mucoraceae</taxon>
        <taxon>Mucor</taxon>
    </lineage>
</organism>
<dbReference type="InterPro" id="IPR045877">
    <property type="entry name" value="ZFP36-like"/>
</dbReference>
<keyword evidence="4 5" id="KW-0862">Zinc</keyword>
<evidence type="ECO:0000256" key="1">
    <source>
        <dbReference type="ARBA" id="ARBA00022723"/>
    </source>
</evidence>
<feature type="domain" description="C3H1-type" evidence="6">
    <location>
        <begin position="49"/>
        <end position="77"/>
    </location>
</feature>
<feature type="zinc finger region" description="C3H1-type" evidence="5">
    <location>
        <begin position="49"/>
        <end position="77"/>
    </location>
</feature>
<evidence type="ECO:0000313" key="7">
    <source>
        <dbReference type="EMBL" id="GAA5808188.1"/>
    </source>
</evidence>
<dbReference type="SUPFAM" id="SSF90229">
    <property type="entry name" value="CCCH zinc finger"/>
    <property type="match status" value="2"/>
</dbReference>
<feature type="domain" description="C3H1-type" evidence="6">
    <location>
        <begin position="11"/>
        <end position="39"/>
    </location>
</feature>
<dbReference type="EMBL" id="BAABUK010000003">
    <property type="protein sequence ID" value="GAA5808188.1"/>
    <property type="molecule type" value="Genomic_DNA"/>
</dbReference>
<keyword evidence="3 5" id="KW-0863">Zinc-finger</keyword>
<accession>A0ABP9YMU7</accession>
<dbReference type="PANTHER" id="PTHR12547">
    <property type="entry name" value="CCCH ZINC FINGER/TIS11-RELATED"/>
    <property type="match status" value="1"/>
</dbReference>
<keyword evidence="2" id="KW-0677">Repeat</keyword>
<dbReference type="InterPro" id="IPR036855">
    <property type="entry name" value="Znf_CCCH_sf"/>
</dbReference>
<dbReference type="Proteomes" id="UP001473302">
    <property type="component" value="Unassembled WGS sequence"/>
</dbReference>
<dbReference type="PROSITE" id="PS50103">
    <property type="entry name" value="ZF_C3H1"/>
    <property type="match status" value="2"/>
</dbReference>
<reference evidence="7 8" key="1">
    <citation type="submission" date="2024-04" db="EMBL/GenBank/DDBJ databases">
        <title>genome sequences of Mucor flavus KT1a and Helicostylum pulchrum KT1b strains isolated from the surface of a dry-aged beef.</title>
        <authorList>
            <person name="Toyotome T."/>
            <person name="Hosono M."/>
            <person name="Torimaru M."/>
            <person name="Fukuda K."/>
            <person name="Mikami N."/>
        </authorList>
    </citation>
    <scope>NUCLEOTIDE SEQUENCE [LARGE SCALE GENOMIC DNA]</scope>
    <source>
        <strain evidence="7 8">KT1a</strain>
    </source>
</reference>
<dbReference type="Pfam" id="PF00642">
    <property type="entry name" value="zf-CCCH"/>
    <property type="match status" value="2"/>
</dbReference>
<evidence type="ECO:0000256" key="5">
    <source>
        <dbReference type="PROSITE-ProRule" id="PRU00723"/>
    </source>
</evidence>
<name>A0ABP9YMU7_9FUNG</name>
<comment type="caution">
    <text evidence="7">The sequence shown here is derived from an EMBL/GenBank/DDBJ whole genome shotgun (WGS) entry which is preliminary data.</text>
</comment>
<feature type="zinc finger region" description="C3H1-type" evidence="5">
    <location>
        <begin position="11"/>
        <end position="39"/>
    </location>
</feature>
<evidence type="ECO:0000256" key="2">
    <source>
        <dbReference type="ARBA" id="ARBA00022737"/>
    </source>
</evidence>
<keyword evidence="8" id="KW-1185">Reference proteome</keyword>
<dbReference type="PANTHER" id="PTHR12547:SF18">
    <property type="entry name" value="PROTEIN TIS11"/>
    <property type="match status" value="1"/>
</dbReference>
<proteinExistence type="predicted"/>
<dbReference type="InterPro" id="IPR000571">
    <property type="entry name" value="Znf_CCCH"/>
</dbReference>
<keyword evidence="1 5" id="KW-0479">Metal-binding</keyword>
<protein>
    <recommendedName>
        <fullName evidence="6">C3H1-type domain-containing protein</fullName>
    </recommendedName>
</protein>
<evidence type="ECO:0000313" key="8">
    <source>
        <dbReference type="Proteomes" id="UP001473302"/>
    </source>
</evidence>
<evidence type="ECO:0000259" key="6">
    <source>
        <dbReference type="PROSITE" id="PS50103"/>
    </source>
</evidence>
<sequence length="120" mass="14208">MSLNKVKEVALYKTEKCRNWDERGTCRYGRRCRYAHGDKELRPIYRSTQYKTKTCKAYHELGTCPYGIRCTFIHDINDKPQIESSSVSPTTSNNHDDWEPTLFSLNHSYELHTYHEVPFI</sequence>
<dbReference type="Gene3D" id="4.10.1000.10">
    <property type="entry name" value="Zinc finger, CCCH-type"/>
    <property type="match status" value="2"/>
</dbReference>